<dbReference type="InterPro" id="IPR045055">
    <property type="entry name" value="DNA2/NAM7-like"/>
</dbReference>
<dbReference type="OrthoDB" id="2423195at2759"/>
<keyword evidence="5" id="KW-0863">Zinc-finger</keyword>
<dbReference type="GO" id="GO:0031048">
    <property type="term" value="P:regulatory ncRNA-mediated heterochromatin formation"/>
    <property type="evidence" value="ECO:0007669"/>
    <property type="project" value="TreeGrafter"/>
</dbReference>
<dbReference type="Pfam" id="PF13087">
    <property type="entry name" value="AAA_12"/>
    <property type="match status" value="1"/>
</dbReference>
<feature type="compositionally biased region" description="Pro residues" evidence="9">
    <location>
        <begin position="1775"/>
        <end position="1786"/>
    </location>
</feature>
<dbReference type="GO" id="GO:0004386">
    <property type="term" value="F:helicase activity"/>
    <property type="evidence" value="ECO:0007669"/>
    <property type="project" value="InterPro"/>
</dbReference>
<dbReference type="SUPFAM" id="SSF52540">
    <property type="entry name" value="P-loop containing nucleoside triphosphate hydrolases"/>
    <property type="match status" value="1"/>
</dbReference>
<evidence type="ECO:0000256" key="3">
    <source>
        <dbReference type="ARBA" id="ARBA00022723"/>
    </source>
</evidence>
<dbReference type="InterPro" id="IPR041677">
    <property type="entry name" value="DNA2/NAM7_AAA_11"/>
</dbReference>
<protein>
    <submittedName>
        <fullName evidence="10">Uncharacterized protein</fullName>
    </submittedName>
</protein>
<dbReference type="Pfam" id="PF20173">
    <property type="entry name" value="ZnF_RZ-type"/>
    <property type="match status" value="1"/>
</dbReference>
<dbReference type="PROSITE" id="PS51981">
    <property type="entry name" value="ZF_RZ"/>
    <property type="match status" value="1"/>
</dbReference>
<dbReference type="Proteomes" id="UP000694380">
    <property type="component" value="Unplaced"/>
</dbReference>
<evidence type="ECO:0000256" key="7">
    <source>
        <dbReference type="ARBA" id="ARBA00022859"/>
    </source>
</evidence>
<keyword evidence="7" id="KW-0391">Immunity</keyword>
<sequence>MSGQKRMWPDWPDSAWELVPPKTARLSPEPGPSWRTDPCAILTDLGKLCDHSPQQLLPFLLDHDYQLEQVVESPGLSPARVYTLLRALKVAVECAGEPEQVQPVLALALRPAFVLRSLLGFIAELESFQHQDGQISQEVMEDTVAALHHLLTASPEQTKTLLCYPVDLLFATVQRLQSRGFQFTWIIQKRLHDTKSLVDSAFPRCSAPLASPACREDFHAIPIFPTPEEIFVDPGQKLKRNLPVGKYASDAAYLDTHFRLLREDFVRPLRAGISAHFSLQNVFGGAGKQRGALRLYRNVQLVKVGTSPAGAMYMARFQAPQGSAHASSKRLLSGSLTCLISSDCGQVLFGTVVGGNRPQLLKGAVWLDIKANHSDLLTRHLGKTNFIMVESPAFFESYRHVLEGLQELDPARVPFQSYVVQCRTPVAPPAHFGEDVTFDLSVLQPTGRADKEPMGDTSEGHVTAVDLTAVRPCDTYMWSPETFPHLDESQILAIRMALTREFVLIQGPPGTGKTFIGLQIVEILLRNQSQWWKDQRPFLVVCYTNHALDQFMEGILQFQPSGVVRIGGRSRSDKVAACSLRNLRQQQLPALLGAAEKHQYGWMRKALQKQKESIAYRTAVLELLRRGILTDTELAAEIRDDNLDCSWRAGRFDMCDWLKIYPVAQEEKPSQAQGGGRKAGAEEELWPCHRDERALDDEDDLDPSEWRRSTVEEKFAYILPAEGSSSHQGIRKCLEEGDIMTDEDVANVRDVWELRLRDRWCLYRRWMLAYERELKETLVEKLKEYEKKAAQLAELTFQEDLWVLKRSRVIGMTTTGAAKYRKLLQKIQPHTVIVEEAAEILEAHVLTCLTPACKHLILIGDHQQLRPKPADYTLEKKYFLGISLFERMINNQIPYVQLLYQHRMRPEISQLLVPLFYKQLKDHDAVAEYEQIKGVESSVFFIQHTAAESNSADSESYSNRFEAAFLVSLSRYLLDQGYHESQVTVLTPYHGQVLKIRTLMRSRDMGDVAVHAVDDFQGEENDIVLLSLVRSNREGRIGFLQDKNRLCVALSRARKGFYCIGNLAGIAAGSNSQLWKDILRLLKRKKLTGEGLTLVCQNHPDTKTVVKESSDFSKIPDGGCTLQCQIRLECGHPCTRRCHPYDRDHSLYVCQFQCSKLCELNHRCPRKCKEPCEPCSVEVEKVIPKCGHLQTVPCHMPADHWLCQEPCKQLLECKHPCTRRCGEACSTCRCKEMIDITLPCSHVMRTECYKQKMPPICLETCNQKLECGHHCKGNCYECVQGRLHVHCRNKCTRVLLCSHQCQESCFENCPPCKRQCPNQCRHSRCDKPCGEICFPCIQPCSWKCRHYRCTQLCSETCNRPRCSEPCQKSLKCSHPCAGLCGEPCPPKCRTCHRDELAEIFFGAEDELDARFVVLEDCGHILEVQGLDRWMDGEPDNAQAQHVQLKVCPKCATPIQHNTRYNNVIKAIQQKIKEIKLKIQGNREELEAGKQQLLLRLNSDRDLVAWAGMERSILNTVSRQSLLDLENSLNFFASLSRLKQQAKKCTAARERNLKRKIEAVEHWIGRNRHAFTAQQLRECRNEIKRISYLGNIFERLSGYENKQASPEALALANEAIGVLQRQDPFTQSREESLQRVLEKIDEWLPAAGLQLSEAERVMVTEAMQFGRGHWYRCPQGHLYTIGECGRPMQQSTCPECGATIGGQNHALTRDNIADDQILEPASAQEREPRLQDSILALPSSSDQPWSPTCCPPSPHPQPDSPPPRPPSPHPQVVSSPPRPPSPHPQPDSPIQLPMPASLANPTLPQPPLPAGLANPLAAVRPRQPRTQARGRAKQEPYSLRHRAARQGNRC</sequence>
<evidence type="ECO:0000256" key="5">
    <source>
        <dbReference type="ARBA" id="ARBA00022771"/>
    </source>
</evidence>
<dbReference type="Gene3D" id="3.40.50.300">
    <property type="entry name" value="P-loop containing nucleotide triphosphate hydrolases"/>
    <property type="match status" value="3"/>
</dbReference>
<keyword evidence="6" id="KW-0862">Zinc</keyword>
<evidence type="ECO:0000313" key="10">
    <source>
        <dbReference type="Ensembl" id="ENSCPBP00000026567.1"/>
    </source>
</evidence>
<dbReference type="CDD" id="cd17936">
    <property type="entry name" value="EEXXEc_NFX1"/>
    <property type="match status" value="1"/>
</dbReference>
<name>A0A8C3I0M2_CHRPI</name>
<evidence type="ECO:0000256" key="1">
    <source>
        <dbReference type="ARBA" id="ARBA00004496"/>
    </source>
</evidence>
<reference evidence="10" key="2">
    <citation type="submission" date="2025-09" db="UniProtKB">
        <authorList>
            <consortium name="Ensembl"/>
        </authorList>
    </citation>
    <scope>IDENTIFICATION</scope>
</reference>
<dbReference type="InterPro" id="IPR047187">
    <property type="entry name" value="SF1_C_Upf1"/>
</dbReference>
<comment type="subcellular location">
    <subcellularLocation>
        <location evidence="1">Cytoplasm</location>
    </subcellularLocation>
</comment>
<evidence type="ECO:0000256" key="9">
    <source>
        <dbReference type="SAM" id="MobiDB-lite"/>
    </source>
</evidence>
<dbReference type="InterPro" id="IPR027417">
    <property type="entry name" value="P-loop_NTPase"/>
</dbReference>
<keyword evidence="3" id="KW-0479">Metal-binding</keyword>
<dbReference type="GO" id="GO:0002376">
    <property type="term" value="P:immune system process"/>
    <property type="evidence" value="ECO:0007669"/>
    <property type="project" value="UniProtKB-KW"/>
</dbReference>
<dbReference type="GO" id="GO:0008270">
    <property type="term" value="F:zinc ion binding"/>
    <property type="evidence" value="ECO:0007669"/>
    <property type="project" value="UniProtKB-KW"/>
</dbReference>
<dbReference type="GO" id="GO:0031380">
    <property type="term" value="C:nuclear RNA-directed RNA polymerase complex"/>
    <property type="evidence" value="ECO:0007669"/>
    <property type="project" value="TreeGrafter"/>
</dbReference>
<dbReference type="Ensembl" id="ENSCPBT00000031304.1">
    <property type="protein sequence ID" value="ENSCPBP00000026567.1"/>
    <property type="gene ID" value="ENSCPBG00000018875.1"/>
</dbReference>
<dbReference type="InterPro" id="IPR057373">
    <property type="entry name" value="ZNFX1"/>
</dbReference>
<evidence type="ECO:0000256" key="8">
    <source>
        <dbReference type="SAM" id="Coils"/>
    </source>
</evidence>
<evidence type="ECO:0000256" key="4">
    <source>
        <dbReference type="ARBA" id="ARBA00022737"/>
    </source>
</evidence>
<dbReference type="GO" id="GO:0005737">
    <property type="term" value="C:cytoplasm"/>
    <property type="evidence" value="ECO:0007669"/>
    <property type="project" value="UniProtKB-SubCell"/>
</dbReference>
<accession>A0A8C3I0M2</accession>
<dbReference type="Pfam" id="PF25396">
    <property type="entry name" value="ZNFX1"/>
    <property type="match status" value="1"/>
</dbReference>
<dbReference type="InterPro" id="IPR046439">
    <property type="entry name" value="ZF_RZ_dom"/>
</dbReference>
<feature type="coiled-coil region" evidence="8">
    <location>
        <begin position="768"/>
        <end position="795"/>
    </location>
</feature>
<dbReference type="FunFam" id="3.40.50.300:FF:000742">
    <property type="entry name" value="NFX1-type zinc finger-containing protein 1"/>
    <property type="match status" value="1"/>
</dbReference>
<evidence type="ECO:0000313" key="11">
    <source>
        <dbReference type="Proteomes" id="UP000694380"/>
    </source>
</evidence>
<feature type="coiled-coil region" evidence="8">
    <location>
        <begin position="1457"/>
        <end position="1491"/>
    </location>
</feature>
<dbReference type="SMART" id="SM00438">
    <property type="entry name" value="ZnF_NFX"/>
    <property type="match status" value="5"/>
</dbReference>
<dbReference type="PANTHER" id="PTHR10887">
    <property type="entry name" value="DNA2/NAM7 HELICASE FAMILY"/>
    <property type="match status" value="1"/>
</dbReference>
<keyword evidence="11" id="KW-1185">Reference proteome</keyword>
<organism evidence="10 11">
    <name type="scientific">Chrysemys picta bellii</name>
    <name type="common">Western painted turtle</name>
    <name type="synonym">Emys bellii</name>
    <dbReference type="NCBI Taxonomy" id="8478"/>
    <lineage>
        <taxon>Eukaryota</taxon>
        <taxon>Metazoa</taxon>
        <taxon>Chordata</taxon>
        <taxon>Craniata</taxon>
        <taxon>Vertebrata</taxon>
        <taxon>Euteleostomi</taxon>
        <taxon>Archelosauria</taxon>
        <taxon>Testudinata</taxon>
        <taxon>Testudines</taxon>
        <taxon>Cryptodira</taxon>
        <taxon>Durocryptodira</taxon>
        <taxon>Testudinoidea</taxon>
        <taxon>Emydidae</taxon>
        <taxon>Chrysemys</taxon>
    </lineage>
</organism>
<dbReference type="Pfam" id="PF13086">
    <property type="entry name" value="AAA_11"/>
    <property type="match status" value="1"/>
</dbReference>
<dbReference type="InterPro" id="IPR000967">
    <property type="entry name" value="Znf_NFX1"/>
</dbReference>
<evidence type="ECO:0000256" key="6">
    <source>
        <dbReference type="ARBA" id="ARBA00022833"/>
    </source>
</evidence>
<keyword evidence="4" id="KW-0677">Repeat</keyword>
<dbReference type="OMA" id="MEERGCI"/>
<dbReference type="GeneTree" id="ENSGT00940000155154"/>
<keyword evidence="8" id="KW-0175">Coiled coil</keyword>
<dbReference type="CDD" id="cd18808">
    <property type="entry name" value="SF1_C_Upf1"/>
    <property type="match status" value="1"/>
</dbReference>
<feature type="region of interest" description="Disordered" evidence="9">
    <location>
        <begin position="1736"/>
        <end position="1849"/>
    </location>
</feature>
<keyword evidence="2" id="KW-0963">Cytoplasm</keyword>
<dbReference type="InterPro" id="IPR041679">
    <property type="entry name" value="DNA2/NAM7-like_C"/>
</dbReference>
<proteinExistence type="predicted"/>
<feature type="compositionally biased region" description="Pro residues" evidence="9">
    <location>
        <begin position="1748"/>
        <end position="1768"/>
    </location>
</feature>
<reference evidence="10" key="1">
    <citation type="submission" date="2025-08" db="UniProtKB">
        <authorList>
            <consortium name="Ensembl"/>
        </authorList>
    </citation>
    <scope>IDENTIFICATION</scope>
</reference>
<dbReference type="PANTHER" id="PTHR10887:SF341">
    <property type="entry name" value="NFX1-TYPE ZINC FINGER-CONTAINING PROTEIN 1"/>
    <property type="match status" value="1"/>
</dbReference>
<evidence type="ECO:0000256" key="2">
    <source>
        <dbReference type="ARBA" id="ARBA00022490"/>
    </source>
</evidence>